<dbReference type="EMBL" id="JBHSLW010000017">
    <property type="protein sequence ID" value="MFC5420471.1"/>
    <property type="molecule type" value="Genomic_DNA"/>
</dbReference>
<name>A0ABW0ITN9_9HYPH</name>
<gene>
    <name evidence="2" type="ORF">ACFPOB_12975</name>
</gene>
<keyword evidence="3" id="KW-1185">Reference proteome</keyword>
<dbReference type="SUPFAM" id="SSF140804">
    <property type="entry name" value="YidB-like"/>
    <property type="match status" value="1"/>
</dbReference>
<reference evidence="3" key="1">
    <citation type="journal article" date="2019" name="Int. J. Syst. Evol. Microbiol.">
        <title>The Global Catalogue of Microorganisms (GCM) 10K type strain sequencing project: providing services to taxonomists for standard genome sequencing and annotation.</title>
        <authorList>
            <consortium name="The Broad Institute Genomics Platform"/>
            <consortium name="The Broad Institute Genome Sequencing Center for Infectious Disease"/>
            <person name="Wu L."/>
            <person name="Ma J."/>
        </authorList>
    </citation>
    <scope>NUCLEOTIDE SEQUENCE [LARGE SCALE GENOMIC DNA]</scope>
    <source>
        <strain evidence="3">NCAIM B.01391</strain>
    </source>
</reference>
<feature type="compositionally biased region" description="Basic and acidic residues" evidence="1">
    <location>
        <begin position="92"/>
        <end position="102"/>
    </location>
</feature>
<proteinExistence type="predicted"/>
<organism evidence="2 3">
    <name type="scientific">Bosea eneae</name>
    <dbReference type="NCBI Taxonomy" id="151454"/>
    <lineage>
        <taxon>Bacteria</taxon>
        <taxon>Pseudomonadati</taxon>
        <taxon>Pseudomonadota</taxon>
        <taxon>Alphaproteobacteria</taxon>
        <taxon>Hyphomicrobiales</taxon>
        <taxon>Boseaceae</taxon>
        <taxon>Bosea</taxon>
    </lineage>
</organism>
<dbReference type="Gene3D" id="1.10.10.690">
    <property type="entry name" value="YidB-like"/>
    <property type="match status" value="1"/>
</dbReference>
<dbReference type="InterPro" id="IPR027405">
    <property type="entry name" value="YidB-like"/>
</dbReference>
<sequence>MLGGAAAGTLVNGGLGDLMRRLQQTGYGDTADSWVGRGPNRAIGPAELEGAIGRDTLQSLASETGRPYDEVLSELSQSLPDTIDQLTPDGRMPTEDEASRWV</sequence>
<dbReference type="Pfam" id="PF20159">
    <property type="entry name" value="YidB"/>
    <property type="match status" value="1"/>
</dbReference>
<dbReference type="InterPro" id="IPR045372">
    <property type="entry name" value="YidB"/>
</dbReference>
<accession>A0ABW0ITN9</accession>
<feature type="region of interest" description="Disordered" evidence="1">
    <location>
        <begin position="78"/>
        <end position="102"/>
    </location>
</feature>
<dbReference type="Proteomes" id="UP001596053">
    <property type="component" value="Unassembled WGS sequence"/>
</dbReference>
<evidence type="ECO:0000313" key="3">
    <source>
        <dbReference type="Proteomes" id="UP001596053"/>
    </source>
</evidence>
<comment type="caution">
    <text evidence="2">The sequence shown here is derived from an EMBL/GenBank/DDBJ whole genome shotgun (WGS) entry which is preliminary data.</text>
</comment>
<evidence type="ECO:0000313" key="2">
    <source>
        <dbReference type="EMBL" id="MFC5420471.1"/>
    </source>
</evidence>
<dbReference type="RefSeq" id="WP_377798885.1">
    <property type="nucleotide sequence ID" value="NZ_JBHSLW010000017.1"/>
</dbReference>
<evidence type="ECO:0000256" key="1">
    <source>
        <dbReference type="SAM" id="MobiDB-lite"/>
    </source>
</evidence>
<protein>
    <submittedName>
        <fullName evidence="2">YidB family protein</fullName>
    </submittedName>
</protein>